<evidence type="ECO:0000256" key="7">
    <source>
        <dbReference type="ARBA" id="ARBA00022777"/>
    </source>
</evidence>
<evidence type="ECO:0000259" key="8">
    <source>
        <dbReference type="PROSITE" id="PS51096"/>
    </source>
</evidence>
<sequence length="146" mass="15191">MIGLMLVTHGRLGDVLLETMEHVAGPQSQIGIVGVGDDDDPAVLRPGADCLLHRLDTGDGVLVLTDIFGSSPSNLALSLREPGRVEVVSGVNVPMLVKLAKTRACLDLAGCVDKATIAGRKYIAVASQLPDPCLHGGPRACILPVH</sequence>
<dbReference type="PATRIC" id="fig|1088869.3.peg.1678"/>
<keyword evidence="2" id="KW-0813">Transport</keyword>
<dbReference type="Proteomes" id="UP000004949">
    <property type="component" value="Unassembled WGS sequence"/>
</dbReference>
<dbReference type="PANTHER" id="PTHR33799">
    <property type="entry name" value="PTS PERMEASE-RELATED-RELATED"/>
    <property type="match status" value="1"/>
</dbReference>
<dbReference type="STRING" id="1088869.GMO_16830"/>
<dbReference type="InterPro" id="IPR036662">
    <property type="entry name" value="PTS_EIIA_man-typ_sf"/>
</dbReference>
<dbReference type="InterPro" id="IPR051471">
    <property type="entry name" value="Bacterial_PTS_sugar_comp"/>
</dbReference>
<evidence type="ECO:0000256" key="5">
    <source>
        <dbReference type="ARBA" id="ARBA00022679"/>
    </source>
</evidence>
<dbReference type="RefSeq" id="WP_008851830.1">
    <property type="nucleotide sequence ID" value="NZ_AGQV01000005.1"/>
</dbReference>
<dbReference type="GO" id="GO:0009401">
    <property type="term" value="P:phosphoenolpyruvate-dependent sugar phosphotransferase system"/>
    <property type="evidence" value="ECO:0007669"/>
    <property type="project" value="UniProtKB-KW"/>
</dbReference>
<keyword evidence="4" id="KW-0762">Sugar transport</keyword>
<comment type="caution">
    <text evidence="9">The sequence shown here is derived from an EMBL/GenBank/DDBJ whole genome shotgun (WGS) entry which is preliminary data.</text>
</comment>
<keyword evidence="7" id="KW-0418">Kinase</keyword>
<dbReference type="GO" id="GO:0005737">
    <property type="term" value="C:cytoplasm"/>
    <property type="evidence" value="ECO:0007669"/>
    <property type="project" value="UniProtKB-SubCell"/>
</dbReference>
<keyword evidence="10" id="KW-1185">Reference proteome</keyword>
<evidence type="ECO:0000256" key="1">
    <source>
        <dbReference type="ARBA" id="ARBA00004496"/>
    </source>
</evidence>
<dbReference type="GO" id="GO:0016301">
    <property type="term" value="F:kinase activity"/>
    <property type="evidence" value="ECO:0007669"/>
    <property type="project" value="UniProtKB-KW"/>
</dbReference>
<dbReference type="InterPro" id="IPR004701">
    <property type="entry name" value="PTS_EIIA_man-typ"/>
</dbReference>
<dbReference type="EMBL" id="AGQV01000005">
    <property type="protein sequence ID" value="EHH67916.1"/>
    <property type="molecule type" value="Genomic_DNA"/>
</dbReference>
<dbReference type="AlphaFoldDB" id="G6XJV4"/>
<dbReference type="PANTHER" id="PTHR33799:SF1">
    <property type="entry name" value="PTS SYSTEM MANNOSE-SPECIFIC EIIAB COMPONENT-RELATED"/>
    <property type="match status" value="1"/>
</dbReference>
<evidence type="ECO:0000256" key="3">
    <source>
        <dbReference type="ARBA" id="ARBA00022490"/>
    </source>
</evidence>
<accession>G6XJV4</accession>
<dbReference type="PROSITE" id="PS51096">
    <property type="entry name" value="PTS_EIIA_TYPE_4"/>
    <property type="match status" value="1"/>
</dbReference>
<dbReference type="CDD" id="cd00006">
    <property type="entry name" value="PTS_IIA_man"/>
    <property type="match status" value="1"/>
</dbReference>
<name>G6XJV4_9PROT</name>
<gene>
    <name evidence="9" type="ORF">GMO_16830</name>
</gene>
<protein>
    <submittedName>
        <fullName evidence="9">PTS system, IIA component</fullName>
    </submittedName>
</protein>
<keyword evidence="6" id="KW-0598">Phosphotransferase system</keyword>
<dbReference type="Pfam" id="PF03610">
    <property type="entry name" value="EIIA-man"/>
    <property type="match status" value="1"/>
</dbReference>
<dbReference type="SUPFAM" id="SSF53062">
    <property type="entry name" value="PTS system fructose IIA component-like"/>
    <property type="match status" value="1"/>
</dbReference>
<reference evidence="9 10" key="1">
    <citation type="submission" date="2011-10" db="EMBL/GenBank/DDBJ databases">
        <title>Genome sequence of Gluconobacter morbifer G707, isolated from Drosophila gut.</title>
        <authorList>
            <person name="Lee W.-J."/>
            <person name="Kim E.-K."/>
        </authorList>
    </citation>
    <scope>NUCLEOTIDE SEQUENCE [LARGE SCALE GENOMIC DNA]</scope>
    <source>
        <strain evidence="9 10">G707</strain>
    </source>
</reference>
<dbReference type="GO" id="GO:0016020">
    <property type="term" value="C:membrane"/>
    <property type="evidence" value="ECO:0007669"/>
    <property type="project" value="InterPro"/>
</dbReference>
<dbReference type="Gene3D" id="3.40.50.510">
    <property type="entry name" value="Phosphotransferase system, mannose-type IIA component"/>
    <property type="match status" value="1"/>
</dbReference>
<dbReference type="eggNOG" id="COG2893">
    <property type="taxonomic scope" value="Bacteria"/>
</dbReference>
<comment type="subcellular location">
    <subcellularLocation>
        <location evidence="1">Cytoplasm</location>
    </subcellularLocation>
</comment>
<dbReference type="InterPro" id="IPR033887">
    <property type="entry name" value="PTS_IIA_man"/>
</dbReference>
<keyword evidence="5" id="KW-0808">Transferase</keyword>
<evidence type="ECO:0000313" key="9">
    <source>
        <dbReference type="EMBL" id="EHH67916.1"/>
    </source>
</evidence>
<evidence type="ECO:0000313" key="10">
    <source>
        <dbReference type="Proteomes" id="UP000004949"/>
    </source>
</evidence>
<proteinExistence type="predicted"/>
<dbReference type="OrthoDB" id="9794368at2"/>
<feature type="domain" description="PTS EIIA type-4" evidence="8">
    <location>
        <begin position="1"/>
        <end position="123"/>
    </location>
</feature>
<evidence type="ECO:0000256" key="2">
    <source>
        <dbReference type="ARBA" id="ARBA00022448"/>
    </source>
</evidence>
<evidence type="ECO:0000256" key="6">
    <source>
        <dbReference type="ARBA" id="ARBA00022683"/>
    </source>
</evidence>
<keyword evidence="3" id="KW-0963">Cytoplasm</keyword>
<evidence type="ECO:0000256" key="4">
    <source>
        <dbReference type="ARBA" id="ARBA00022597"/>
    </source>
</evidence>
<organism evidence="9 10">
    <name type="scientific">Gluconobacter morbifer G707</name>
    <dbReference type="NCBI Taxonomy" id="1088869"/>
    <lineage>
        <taxon>Bacteria</taxon>
        <taxon>Pseudomonadati</taxon>
        <taxon>Pseudomonadota</taxon>
        <taxon>Alphaproteobacteria</taxon>
        <taxon>Acetobacterales</taxon>
        <taxon>Acetobacteraceae</taxon>
        <taxon>Gluconobacter</taxon>
    </lineage>
</organism>